<evidence type="ECO:0000313" key="2">
    <source>
        <dbReference type="EMBL" id="KAA9164392.1"/>
    </source>
</evidence>
<keyword evidence="3" id="KW-1185">Reference proteome</keyword>
<feature type="domain" description="Thiolase C-terminal" evidence="1">
    <location>
        <begin position="245"/>
        <end position="389"/>
    </location>
</feature>
<dbReference type="RefSeq" id="WP_144747042.1">
    <property type="nucleotide sequence ID" value="NZ_VMNW02000007.1"/>
</dbReference>
<dbReference type="PANTHER" id="PTHR42870">
    <property type="entry name" value="ACETYL-COA C-ACETYLTRANSFERASE"/>
    <property type="match status" value="1"/>
</dbReference>
<dbReference type="Pfam" id="PF22691">
    <property type="entry name" value="Thiolase_C_1"/>
    <property type="match status" value="1"/>
</dbReference>
<sequence length="391" mass="41167">MRAATAAVVGIGEVPTGRFPDRSEIEAAVLSAAAALRDAGLSPRDIDVVIPTGALASRQFNVDLVFSRLCEELGMLRSAAMNVQVMSGGATSSTMLAVAEALVSSGTAKRILCVHSDKVGSLPPQRGVDLFATTGVSEEWERPYGHNMNAVGAMVSRRYMHETKTSEEELAAVCVSLREWAKLNPHAMYRDDLTVEQVLNSKMIATPLRSRECNMLADGAAAYIVAPVADAEAITSTPVYVRGHGSLVTHYTLSQDTDLANLGFPEAARLAYQDSGLTPEDIHLAACYDAYPVFALTAMDALGLCRGERAGAFVAAGHTSPGGVMPMTTNGGMLSQGHTGVGGGIAVLVEAFRQLMGKAGERQVPDAVNAVETASGGTWMDSHVTVLSKER</sequence>
<dbReference type="Gene3D" id="3.40.47.10">
    <property type="match status" value="1"/>
</dbReference>
<gene>
    <name evidence="2" type="ORF">FPZ12_007300</name>
</gene>
<evidence type="ECO:0000313" key="3">
    <source>
        <dbReference type="Proteomes" id="UP000319769"/>
    </source>
</evidence>
<reference evidence="2" key="1">
    <citation type="submission" date="2019-09" db="EMBL/GenBank/DDBJ databases">
        <authorList>
            <person name="Teo W.F.A."/>
            <person name="Duangmal K."/>
        </authorList>
    </citation>
    <scope>NUCLEOTIDE SEQUENCE [LARGE SCALE GENOMIC DNA]</scope>
    <source>
        <strain evidence="2">K81G1</strain>
    </source>
</reference>
<protein>
    <submittedName>
        <fullName evidence="2">Thiolase family protein</fullName>
    </submittedName>
</protein>
<comment type="caution">
    <text evidence="2">The sequence shown here is derived from an EMBL/GenBank/DDBJ whole genome shotgun (WGS) entry which is preliminary data.</text>
</comment>
<dbReference type="EMBL" id="VMNW02000007">
    <property type="protein sequence ID" value="KAA9164392.1"/>
    <property type="molecule type" value="Genomic_DNA"/>
</dbReference>
<evidence type="ECO:0000259" key="1">
    <source>
        <dbReference type="Pfam" id="PF22691"/>
    </source>
</evidence>
<accession>A0A5N0VI93</accession>
<dbReference type="PIRSF" id="PIRSF000429">
    <property type="entry name" value="Ac-CoA_Ac_transf"/>
    <property type="match status" value="1"/>
</dbReference>
<name>A0A5N0VI93_9PSEU</name>
<dbReference type="OrthoDB" id="9785768at2"/>
<dbReference type="InterPro" id="IPR016039">
    <property type="entry name" value="Thiolase-like"/>
</dbReference>
<dbReference type="InterPro" id="IPR055140">
    <property type="entry name" value="Thiolase_C_2"/>
</dbReference>
<proteinExistence type="predicted"/>
<dbReference type="AlphaFoldDB" id="A0A5N0VI93"/>
<dbReference type="SUPFAM" id="SSF53901">
    <property type="entry name" value="Thiolase-like"/>
    <property type="match status" value="1"/>
</dbReference>
<dbReference type="CDD" id="cd00829">
    <property type="entry name" value="SCP-x_thiolase"/>
    <property type="match status" value="1"/>
</dbReference>
<dbReference type="Proteomes" id="UP000319769">
    <property type="component" value="Unassembled WGS sequence"/>
</dbReference>
<dbReference type="PANTHER" id="PTHR42870:SF1">
    <property type="entry name" value="NON-SPECIFIC LIPID-TRANSFER PROTEIN-LIKE 2"/>
    <property type="match status" value="1"/>
</dbReference>
<dbReference type="InterPro" id="IPR002155">
    <property type="entry name" value="Thiolase"/>
</dbReference>
<dbReference type="GO" id="GO:0016747">
    <property type="term" value="F:acyltransferase activity, transferring groups other than amino-acyl groups"/>
    <property type="evidence" value="ECO:0007669"/>
    <property type="project" value="InterPro"/>
</dbReference>
<organism evidence="2 3">
    <name type="scientific">Amycolatopsis acidicola</name>
    <dbReference type="NCBI Taxonomy" id="2596893"/>
    <lineage>
        <taxon>Bacteria</taxon>
        <taxon>Bacillati</taxon>
        <taxon>Actinomycetota</taxon>
        <taxon>Actinomycetes</taxon>
        <taxon>Pseudonocardiales</taxon>
        <taxon>Pseudonocardiaceae</taxon>
        <taxon>Amycolatopsis</taxon>
    </lineage>
</organism>